<reference evidence="3" key="2">
    <citation type="submission" date="2015-01" db="EMBL/GenBank/DDBJ databases">
        <title>Evolutionary Origins and Diversification of the Mycorrhizal Mutualists.</title>
        <authorList>
            <consortium name="DOE Joint Genome Institute"/>
            <consortium name="Mycorrhizal Genomics Consortium"/>
            <person name="Kohler A."/>
            <person name="Kuo A."/>
            <person name="Nagy L.G."/>
            <person name="Floudas D."/>
            <person name="Copeland A."/>
            <person name="Barry K.W."/>
            <person name="Cichocki N."/>
            <person name="Veneault-Fourrey C."/>
            <person name="LaButti K."/>
            <person name="Lindquist E.A."/>
            <person name="Lipzen A."/>
            <person name="Lundell T."/>
            <person name="Morin E."/>
            <person name="Murat C."/>
            <person name="Riley R."/>
            <person name="Ohm R."/>
            <person name="Sun H."/>
            <person name="Tunlid A."/>
            <person name="Henrissat B."/>
            <person name="Grigoriev I.V."/>
            <person name="Hibbett D.S."/>
            <person name="Martin F."/>
        </authorList>
    </citation>
    <scope>NUCLEOTIDE SEQUENCE [LARGE SCALE GENOMIC DNA]</scope>
    <source>
        <strain evidence="3">441</strain>
    </source>
</reference>
<evidence type="ECO:0000313" key="2">
    <source>
        <dbReference type="EMBL" id="KIK15569.1"/>
    </source>
</evidence>
<sequence length="114" mass="12688">MSSQGDDDAKHSSTSISDMDQDGSDQEEAWFLLEVTQAQCHVHSVEQELARAKLRENIALGELYKFCAEEAEHRLEMVEFELGCMHNSMCNGTAALNDGPSDHKCHHTSLSSTF</sequence>
<reference evidence="2 3" key="1">
    <citation type="submission" date="2014-04" db="EMBL/GenBank/DDBJ databases">
        <authorList>
            <consortium name="DOE Joint Genome Institute"/>
            <person name="Kuo A."/>
            <person name="Kohler A."/>
            <person name="Costa M.D."/>
            <person name="Nagy L.G."/>
            <person name="Floudas D."/>
            <person name="Copeland A."/>
            <person name="Barry K.W."/>
            <person name="Cichocki N."/>
            <person name="Veneault-Fourrey C."/>
            <person name="LaButti K."/>
            <person name="Lindquist E.A."/>
            <person name="Lipzen A."/>
            <person name="Lundell T."/>
            <person name="Morin E."/>
            <person name="Murat C."/>
            <person name="Sun H."/>
            <person name="Tunlid A."/>
            <person name="Henrissat B."/>
            <person name="Grigoriev I.V."/>
            <person name="Hibbett D.S."/>
            <person name="Martin F."/>
            <person name="Nordberg H.P."/>
            <person name="Cantor M.N."/>
            <person name="Hua S.X."/>
        </authorList>
    </citation>
    <scope>NUCLEOTIDE SEQUENCE [LARGE SCALE GENOMIC DNA]</scope>
    <source>
        <strain evidence="2 3">441</strain>
    </source>
</reference>
<feature type="region of interest" description="Disordered" evidence="1">
    <location>
        <begin position="1"/>
        <end position="23"/>
    </location>
</feature>
<keyword evidence="3" id="KW-1185">Reference proteome</keyword>
<proteinExistence type="predicted"/>
<dbReference type="EMBL" id="KN833885">
    <property type="protein sequence ID" value="KIK15569.1"/>
    <property type="molecule type" value="Genomic_DNA"/>
</dbReference>
<dbReference type="OrthoDB" id="2608786at2759"/>
<evidence type="ECO:0000313" key="3">
    <source>
        <dbReference type="Proteomes" id="UP000054018"/>
    </source>
</evidence>
<organism evidence="2 3">
    <name type="scientific">Pisolithus microcarpus 441</name>
    <dbReference type="NCBI Taxonomy" id="765257"/>
    <lineage>
        <taxon>Eukaryota</taxon>
        <taxon>Fungi</taxon>
        <taxon>Dikarya</taxon>
        <taxon>Basidiomycota</taxon>
        <taxon>Agaricomycotina</taxon>
        <taxon>Agaricomycetes</taxon>
        <taxon>Agaricomycetidae</taxon>
        <taxon>Boletales</taxon>
        <taxon>Sclerodermatineae</taxon>
        <taxon>Pisolithaceae</taxon>
        <taxon>Pisolithus</taxon>
    </lineage>
</organism>
<dbReference type="HOGENOM" id="CLU_2109960_0_0_1"/>
<protein>
    <submittedName>
        <fullName evidence="2">Uncharacterized protein</fullName>
    </submittedName>
</protein>
<gene>
    <name evidence="2" type="ORF">PISMIDRAFT_16417</name>
</gene>
<name>A0A0C9YP58_9AGAM</name>
<dbReference type="AlphaFoldDB" id="A0A0C9YP58"/>
<accession>A0A0C9YP58</accession>
<evidence type="ECO:0000256" key="1">
    <source>
        <dbReference type="SAM" id="MobiDB-lite"/>
    </source>
</evidence>
<dbReference type="Proteomes" id="UP000054018">
    <property type="component" value="Unassembled WGS sequence"/>
</dbReference>